<feature type="region of interest" description="Disordered" evidence="1">
    <location>
        <begin position="191"/>
        <end position="221"/>
    </location>
</feature>
<dbReference type="EMBL" id="RSCM01000003">
    <property type="protein sequence ID" value="RUS98083.1"/>
    <property type="molecule type" value="Genomic_DNA"/>
</dbReference>
<evidence type="ECO:0008006" key="4">
    <source>
        <dbReference type="Google" id="ProtNLM"/>
    </source>
</evidence>
<sequence>MITSSQTSPTSQVNKVIPLLEKNYGNNLDTDYTEKIEELDKNFNYRSNSNAYWSEPEHSILYGTPLYEQASQSQKLALNHLHWVAFYKRVADSEIETIHYNTITADCLMAANSDYKMLVELLAHETSQERHHIHAFYQVNYKTTKSLLGKKALINPVSDQASLHNQKSFQFSNYLSSAANLLATMMLKSKDKSNSENSKDGKDANKPESFPTSGFVHGFSGKSTQSRRQFFSDKWGSHPFLAANFYAVRYMANLLLKNHEFGIHNYYKKLQKNNEFIASPTAISHYHFLDESFHTTTSLFMGRDFYKNLSKPSTYEKLIANLAILQAQHENLNGISGISTSRFLSDGNAIIFLMKLLQSPVFDMSSQEAIQWIEKCLCYEHEGFHVNLKVHNKLLSELRKFAEQLDYLWPVNRKMSIMASGGSIKKAIKNNINAFNQFSVAL</sequence>
<proteinExistence type="predicted"/>
<dbReference type="InterPro" id="IPR049717">
    <property type="entry name" value="CylC-like"/>
</dbReference>
<dbReference type="OrthoDB" id="420754at2"/>
<dbReference type="RefSeq" id="WP_127052821.1">
    <property type="nucleotide sequence ID" value="NZ_RSCM01000003.1"/>
</dbReference>
<feature type="compositionally biased region" description="Basic and acidic residues" evidence="1">
    <location>
        <begin position="191"/>
        <end position="206"/>
    </location>
</feature>
<reference evidence="2 3" key="1">
    <citation type="journal article" date="2019" name="Genome Biol. Evol.">
        <title>Day and night: Metabolic profiles and evolutionary relationships of six axenic non-marine cyanobacteria.</title>
        <authorList>
            <person name="Will S.E."/>
            <person name="Henke P."/>
            <person name="Boedeker C."/>
            <person name="Huang S."/>
            <person name="Brinkmann H."/>
            <person name="Rohde M."/>
            <person name="Jarek M."/>
            <person name="Friedl T."/>
            <person name="Seufert S."/>
            <person name="Schumacher M."/>
            <person name="Overmann J."/>
            <person name="Neumann-Schaal M."/>
            <person name="Petersen J."/>
        </authorList>
    </citation>
    <scope>NUCLEOTIDE SEQUENCE [LARGE SCALE GENOMIC DNA]</scope>
    <source>
        <strain evidence="2 3">SAG 1403-4b</strain>
    </source>
</reference>
<organism evidence="2 3">
    <name type="scientific">Trichormus variabilis SAG 1403-4b</name>
    <dbReference type="NCBI Taxonomy" id="447716"/>
    <lineage>
        <taxon>Bacteria</taxon>
        <taxon>Bacillati</taxon>
        <taxon>Cyanobacteriota</taxon>
        <taxon>Cyanophyceae</taxon>
        <taxon>Nostocales</taxon>
        <taxon>Nostocaceae</taxon>
        <taxon>Trichormus</taxon>
    </lineage>
</organism>
<dbReference type="AlphaFoldDB" id="A0A433UW52"/>
<accession>A0A433UW52</accession>
<evidence type="ECO:0000313" key="2">
    <source>
        <dbReference type="EMBL" id="RUS98083.1"/>
    </source>
</evidence>
<dbReference type="Proteomes" id="UP000276103">
    <property type="component" value="Unassembled WGS sequence"/>
</dbReference>
<keyword evidence="3" id="KW-1185">Reference proteome</keyword>
<name>A0A433UW52_ANAVA</name>
<evidence type="ECO:0000256" key="1">
    <source>
        <dbReference type="SAM" id="MobiDB-lite"/>
    </source>
</evidence>
<protein>
    <recommendedName>
        <fullName evidence="4">NocO</fullName>
    </recommendedName>
</protein>
<comment type="caution">
    <text evidence="2">The sequence shown here is derived from an EMBL/GenBank/DDBJ whole genome shotgun (WGS) entry which is preliminary data.</text>
</comment>
<evidence type="ECO:0000313" key="3">
    <source>
        <dbReference type="Proteomes" id="UP000276103"/>
    </source>
</evidence>
<dbReference type="CDD" id="cd21472">
    <property type="entry name" value="CylC-like"/>
    <property type="match status" value="1"/>
</dbReference>
<gene>
    <name evidence="2" type="ORF">DSM107003_11710</name>
</gene>